<dbReference type="OrthoDB" id="466272at2"/>
<comment type="function">
    <text evidence="11">Component of the F(0) channel, it forms part of the peripheral stalk, linking F(1) to F(0). The b'-subunit is a diverged and duplicated form of b found in plants and photosynthetic bacteria.</text>
</comment>
<dbReference type="RefSeq" id="WP_074216637.1">
    <property type="nucleotide sequence ID" value="NZ_FSRG01000005.1"/>
</dbReference>
<gene>
    <name evidence="13" type="primary">atpF</name>
    <name evidence="15" type="ORF">SAMN02745161_1838</name>
</gene>
<evidence type="ECO:0000256" key="8">
    <source>
        <dbReference type="ARBA" id="ARBA00023136"/>
    </source>
</evidence>
<keyword evidence="9 13" id="KW-0066">ATP synthesis</keyword>
<dbReference type="Proteomes" id="UP000184694">
    <property type="component" value="Unassembled WGS sequence"/>
</dbReference>
<evidence type="ECO:0000256" key="14">
    <source>
        <dbReference type="RuleBase" id="RU003848"/>
    </source>
</evidence>
<evidence type="ECO:0000256" key="6">
    <source>
        <dbReference type="ARBA" id="ARBA00022989"/>
    </source>
</evidence>
<dbReference type="EMBL" id="FSRG01000005">
    <property type="protein sequence ID" value="SIO11706.1"/>
    <property type="molecule type" value="Genomic_DNA"/>
</dbReference>
<keyword evidence="5 13" id="KW-0375">Hydrogen ion transport</keyword>
<keyword evidence="3 13" id="KW-0138">CF(0)</keyword>
<evidence type="ECO:0000256" key="9">
    <source>
        <dbReference type="ARBA" id="ARBA00023310"/>
    </source>
</evidence>
<comment type="subunit">
    <text evidence="13">F-type ATPases have 2 components, F(1) - the catalytic core - and F(0) - the membrane proton channel. F(1) has five subunits: alpha(3), beta(3), gamma(1), delta(1), epsilon(1). F(0) has three main subunits: a(1), b(2) and c(10-14). The alpha and beta chains form an alternating ring which encloses part of the gamma chain. F(1) is attached to F(0) by a central stalk formed by the gamma and epsilon chains, while a peripheral stalk is formed by the delta and b chains.</text>
</comment>
<sequence>MEFSWTTFLFEIINFLVLIWILKHFLFKPVMDVIDRRHASIEEQLAESQRLKDESVALKEEYQGCLTDWDHECLLARAELMKELNAERILKTNQLKEILVQEAEKAKVAVSRQRIQATRAIEYQALQQSAQFATTLLRKAAGPELEARLLDILLDDLSNLSSKRIAVLRLQWGESPESIMVTSAYPISEDKRQRLESVLTTVTELTLPVHYDQTPELIAGVCITIGAWIMHANVRDDLRGFTGFAHVDQ</sequence>
<evidence type="ECO:0000256" key="1">
    <source>
        <dbReference type="ARBA" id="ARBA00005513"/>
    </source>
</evidence>
<organism evidence="15 16">
    <name type="scientific">Halodesulfovibrio marinisediminis DSM 17456</name>
    <dbReference type="NCBI Taxonomy" id="1121457"/>
    <lineage>
        <taxon>Bacteria</taxon>
        <taxon>Pseudomonadati</taxon>
        <taxon>Thermodesulfobacteriota</taxon>
        <taxon>Desulfovibrionia</taxon>
        <taxon>Desulfovibrionales</taxon>
        <taxon>Desulfovibrionaceae</taxon>
        <taxon>Halodesulfovibrio</taxon>
    </lineage>
</organism>
<evidence type="ECO:0000256" key="2">
    <source>
        <dbReference type="ARBA" id="ARBA00022448"/>
    </source>
</evidence>
<dbReference type="InterPro" id="IPR002146">
    <property type="entry name" value="ATP_synth_b/b'su_bac/chlpt"/>
</dbReference>
<evidence type="ECO:0000256" key="12">
    <source>
        <dbReference type="ARBA" id="ARBA00037847"/>
    </source>
</evidence>
<feature type="transmembrane region" description="Helical" evidence="13">
    <location>
        <begin position="6"/>
        <end position="27"/>
    </location>
</feature>
<accession>A0A1N6GW12</accession>
<dbReference type="CDD" id="cd06503">
    <property type="entry name" value="ATP-synt_Fo_b"/>
    <property type="match status" value="1"/>
</dbReference>
<dbReference type="Pfam" id="PF00430">
    <property type="entry name" value="ATP-synt_B"/>
    <property type="match status" value="1"/>
</dbReference>
<evidence type="ECO:0000256" key="13">
    <source>
        <dbReference type="HAMAP-Rule" id="MF_01398"/>
    </source>
</evidence>
<keyword evidence="13" id="KW-1003">Cell membrane</keyword>
<keyword evidence="4 13" id="KW-0812">Transmembrane</keyword>
<dbReference type="AlphaFoldDB" id="A0A1N6GW12"/>
<dbReference type="InterPro" id="IPR000711">
    <property type="entry name" value="ATPase_OSCP/dsu"/>
</dbReference>
<dbReference type="GO" id="GO:0005886">
    <property type="term" value="C:plasma membrane"/>
    <property type="evidence" value="ECO:0007669"/>
    <property type="project" value="UniProtKB-SubCell"/>
</dbReference>
<dbReference type="GO" id="GO:0045259">
    <property type="term" value="C:proton-transporting ATP synthase complex"/>
    <property type="evidence" value="ECO:0007669"/>
    <property type="project" value="UniProtKB-KW"/>
</dbReference>
<evidence type="ECO:0000256" key="5">
    <source>
        <dbReference type="ARBA" id="ARBA00022781"/>
    </source>
</evidence>
<evidence type="ECO:0000256" key="3">
    <source>
        <dbReference type="ARBA" id="ARBA00022547"/>
    </source>
</evidence>
<evidence type="ECO:0000256" key="10">
    <source>
        <dbReference type="ARBA" id="ARBA00025198"/>
    </source>
</evidence>
<evidence type="ECO:0000256" key="4">
    <source>
        <dbReference type="ARBA" id="ARBA00022692"/>
    </source>
</evidence>
<keyword evidence="8 13" id="KW-0472">Membrane</keyword>
<dbReference type="GO" id="GO:0046933">
    <property type="term" value="F:proton-transporting ATP synthase activity, rotational mechanism"/>
    <property type="evidence" value="ECO:0007669"/>
    <property type="project" value="UniProtKB-UniRule"/>
</dbReference>
<name>A0A1N6GW12_9BACT</name>
<evidence type="ECO:0000313" key="16">
    <source>
        <dbReference type="Proteomes" id="UP000184694"/>
    </source>
</evidence>
<comment type="subcellular location">
    <subcellularLocation>
        <location evidence="13">Cell membrane</location>
        <topology evidence="13">Single-pass membrane protein</topology>
    </subcellularLocation>
    <subcellularLocation>
        <location evidence="12">Endomembrane system</location>
        <topology evidence="12">Single-pass membrane protein</topology>
    </subcellularLocation>
</comment>
<evidence type="ECO:0000256" key="11">
    <source>
        <dbReference type="ARBA" id="ARBA00025614"/>
    </source>
</evidence>
<keyword evidence="7 13" id="KW-0406">Ion transport</keyword>
<keyword evidence="16" id="KW-1185">Reference proteome</keyword>
<protein>
    <recommendedName>
        <fullName evidence="13">ATP synthase subunit b</fullName>
    </recommendedName>
    <alternativeName>
        <fullName evidence="13">ATP synthase F(0) sector subunit b</fullName>
    </alternativeName>
    <alternativeName>
        <fullName evidence="13">ATPase subunit I</fullName>
    </alternativeName>
    <alternativeName>
        <fullName evidence="13">F-type ATPase subunit b</fullName>
        <shortName evidence="13">F-ATPase subunit b</shortName>
    </alternativeName>
</protein>
<dbReference type="GO" id="GO:0046961">
    <property type="term" value="F:proton-transporting ATPase activity, rotational mechanism"/>
    <property type="evidence" value="ECO:0007669"/>
    <property type="project" value="TreeGrafter"/>
</dbReference>
<dbReference type="InterPro" id="IPR050059">
    <property type="entry name" value="ATP_synthase_B_chain"/>
</dbReference>
<dbReference type="STRING" id="1121457.SAMN02745161_1838"/>
<keyword evidence="2 13" id="KW-0813">Transport</keyword>
<evidence type="ECO:0000313" key="15">
    <source>
        <dbReference type="EMBL" id="SIO11706.1"/>
    </source>
</evidence>
<dbReference type="Pfam" id="PF00213">
    <property type="entry name" value="OSCP"/>
    <property type="match status" value="1"/>
</dbReference>
<dbReference type="PANTHER" id="PTHR33445:SF2">
    <property type="entry name" value="ATP SYNTHASE SUBUNIT B', CHLOROPLASTIC"/>
    <property type="match status" value="1"/>
</dbReference>
<proteinExistence type="inferred from homology"/>
<dbReference type="GO" id="GO:0012505">
    <property type="term" value="C:endomembrane system"/>
    <property type="evidence" value="ECO:0007669"/>
    <property type="project" value="UniProtKB-SubCell"/>
</dbReference>
<dbReference type="PANTHER" id="PTHR33445">
    <property type="entry name" value="ATP SYNTHASE SUBUNIT B', CHLOROPLASTIC"/>
    <property type="match status" value="1"/>
</dbReference>
<comment type="function">
    <text evidence="10 13">F(1)F(0) ATP synthase produces ATP from ADP in the presence of a proton or sodium gradient. F-type ATPases consist of two structural domains, F(1) containing the extramembraneous catalytic core and F(0) containing the membrane proton channel, linked together by a central stalk and a peripheral stalk. During catalysis, ATP synthesis in the catalytic domain of F(1) is coupled via a rotary mechanism of the central stalk subunits to proton translocation.</text>
</comment>
<keyword evidence="6 13" id="KW-1133">Transmembrane helix</keyword>
<dbReference type="HAMAP" id="MF_01398">
    <property type="entry name" value="ATP_synth_b_bprime"/>
    <property type="match status" value="1"/>
</dbReference>
<reference evidence="16" key="1">
    <citation type="submission" date="2016-11" db="EMBL/GenBank/DDBJ databases">
        <authorList>
            <person name="Varghese N."/>
            <person name="Submissions S."/>
        </authorList>
    </citation>
    <scope>NUCLEOTIDE SEQUENCE [LARGE SCALE GENOMIC DNA]</scope>
    <source>
        <strain evidence="16">DSM 17456</strain>
    </source>
</reference>
<comment type="similarity">
    <text evidence="1 13 14">Belongs to the ATPase B chain family.</text>
</comment>
<evidence type="ECO:0000256" key="7">
    <source>
        <dbReference type="ARBA" id="ARBA00023065"/>
    </source>
</evidence>